<evidence type="ECO:0000256" key="3">
    <source>
        <dbReference type="ARBA" id="ARBA00023125"/>
    </source>
</evidence>
<dbReference type="InterPro" id="IPR036388">
    <property type="entry name" value="WH-like_DNA-bd_sf"/>
</dbReference>
<evidence type="ECO:0000313" key="6">
    <source>
        <dbReference type="EMBL" id="MCP3055841.1"/>
    </source>
</evidence>
<protein>
    <submittedName>
        <fullName evidence="6">LysR substrate-binding domain-containing protein</fullName>
    </submittedName>
</protein>
<dbReference type="Proteomes" id="UP001155220">
    <property type="component" value="Unassembled WGS sequence"/>
</dbReference>
<evidence type="ECO:0000313" key="7">
    <source>
        <dbReference type="Proteomes" id="UP001155220"/>
    </source>
</evidence>
<dbReference type="PROSITE" id="PS50931">
    <property type="entry name" value="HTH_LYSR"/>
    <property type="match status" value="1"/>
</dbReference>
<evidence type="ECO:0000259" key="5">
    <source>
        <dbReference type="PROSITE" id="PS50931"/>
    </source>
</evidence>
<dbReference type="InterPro" id="IPR036390">
    <property type="entry name" value="WH_DNA-bd_sf"/>
</dbReference>
<dbReference type="PRINTS" id="PR00039">
    <property type="entry name" value="HTHLYSR"/>
</dbReference>
<dbReference type="Gene3D" id="3.40.190.10">
    <property type="entry name" value="Periplasmic binding protein-like II"/>
    <property type="match status" value="2"/>
</dbReference>
<dbReference type="GO" id="GO:0006351">
    <property type="term" value="P:DNA-templated transcription"/>
    <property type="evidence" value="ECO:0007669"/>
    <property type="project" value="TreeGrafter"/>
</dbReference>
<comment type="similarity">
    <text evidence="1">Belongs to the LysR transcriptional regulatory family.</text>
</comment>
<feature type="domain" description="HTH lysR-type" evidence="5">
    <location>
        <begin position="4"/>
        <end position="61"/>
    </location>
</feature>
<evidence type="ECO:0000256" key="1">
    <source>
        <dbReference type="ARBA" id="ARBA00009437"/>
    </source>
</evidence>
<dbReference type="GO" id="GO:0003700">
    <property type="term" value="F:DNA-binding transcription factor activity"/>
    <property type="evidence" value="ECO:0007669"/>
    <property type="project" value="InterPro"/>
</dbReference>
<comment type="caution">
    <text evidence="6">The sequence shown here is derived from an EMBL/GenBank/DDBJ whole genome shotgun (WGS) entry which is preliminary data.</text>
</comment>
<keyword evidence="4" id="KW-0804">Transcription</keyword>
<dbReference type="Pfam" id="PF03466">
    <property type="entry name" value="LysR_substrate"/>
    <property type="match status" value="1"/>
</dbReference>
<organism evidence="6 7">
    <name type="scientific">Aurantimonas marianensis</name>
    <dbReference type="NCBI Taxonomy" id="2920428"/>
    <lineage>
        <taxon>Bacteria</taxon>
        <taxon>Pseudomonadati</taxon>
        <taxon>Pseudomonadota</taxon>
        <taxon>Alphaproteobacteria</taxon>
        <taxon>Hyphomicrobiales</taxon>
        <taxon>Aurantimonadaceae</taxon>
        <taxon>Aurantimonas</taxon>
    </lineage>
</organism>
<dbReference type="RefSeq" id="WP_253964676.1">
    <property type="nucleotide sequence ID" value="NZ_JALHBS010000069.1"/>
</dbReference>
<keyword evidence="2" id="KW-0805">Transcription regulation</keyword>
<accession>A0A9X2KFX2</accession>
<keyword evidence="3" id="KW-0238">DNA-binding</keyword>
<proteinExistence type="inferred from homology"/>
<dbReference type="SUPFAM" id="SSF46785">
    <property type="entry name" value="Winged helix' DNA-binding domain"/>
    <property type="match status" value="1"/>
</dbReference>
<dbReference type="Pfam" id="PF00126">
    <property type="entry name" value="HTH_1"/>
    <property type="match status" value="1"/>
</dbReference>
<dbReference type="InterPro" id="IPR058163">
    <property type="entry name" value="LysR-type_TF_proteobact-type"/>
</dbReference>
<dbReference type="Gene3D" id="1.10.10.10">
    <property type="entry name" value="Winged helix-like DNA-binding domain superfamily/Winged helix DNA-binding domain"/>
    <property type="match status" value="1"/>
</dbReference>
<dbReference type="PANTHER" id="PTHR30537:SF26">
    <property type="entry name" value="GLYCINE CLEAVAGE SYSTEM TRANSCRIPTIONAL ACTIVATOR"/>
    <property type="match status" value="1"/>
</dbReference>
<name>A0A9X2KFX2_9HYPH</name>
<dbReference type="SUPFAM" id="SSF53850">
    <property type="entry name" value="Periplasmic binding protein-like II"/>
    <property type="match status" value="1"/>
</dbReference>
<dbReference type="EMBL" id="JALHBS010000069">
    <property type="protein sequence ID" value="MCP3055841.1"/>
    <property type="molecule type" value="Genomic_DNA"/>
</dbReference>
<gene>
    <name evidence="6" type="ORF">MJ956_11910</name>
</gene>
<dbReference type="PANTHER" id="PTHR30537">
    <property type="entry name" value="HTH-TYPE TRANSCRIPTIONAL REGULATOR"/>
    <property type="match status" value="1"/>
</dbReference>
<dbReference type="CDD" id="cd08432">
    <property type="entry name" value="PBP2_GcdR_TrpI_HvrB_AmpR_like"/>
    <property type="match status" value="1"/>
</dbReference>
<keyword evidence="7" id="KW-1185">Reference proteome</keyword>
<evidence type="ECO:0000256" key="2">
    <source>
        <dbReference type="ARBA" id="ARBA00023015"/>
    </source>
</evidence>
<reference evidence="6" key="1">
    <citation type="submission" date="2022-03" db="EMBL/GenBank/DDBJ databases">
        <title>Aurantimonas Liuensis sp. Nov., isolated from the hadal seawater of the Mariana Trench.</title>
        <authorList>
            <person name="Liu R."/>
        </authorList>
    </citation>
    <scope>NUCLEOTIDE SEQUENCE</scope>
    <source>
        <strain evidence="6">LRZ36</strain>
    </source>
</reference>
<dbReference type="InterPro" id="IPR005119">
    <property type="entry name" value="LysR_subst-bd"/>
</dbReference>
<evidence type="ECO:0000256" key="4">
    <source>
        <dbReference type="ARBA" id="ARBA00023163"/>
    </source>
</evidence>
<dbReference type="GO" id="GO:0043565">
    <property type="term" value="F:sequence-specific DNA binding"/>
    <property type="evidence" value="ECO:0007669"/>
    <property type="project" value="TreeGrafter"/>
</dbReference>
<dbReference type="InterPro" id="IPR000847">
    <property type="entry name" value="LysR_HTH_N"/>
</dbReference>
<sequence>MRTRNLNALRMFDAAARHLNFRLAAEELKLTQGAVAQQVRRLEAELGEVFFHRKARGLALTDIGRSYHAPVRRALAIIDEATRTLRPETARVTLSVTPSFAAKWLVPRLSRFEAAHPEIDLRTVASERIADFQPDGVDIAIRHGQPPFERGTHGTLLAPLDLCAVCSPGYAQSAAPIDRFEDFAAHRLIQDSHTFWETLFEHSGATARHRFMQFNQTSLAMDAAANGQGVALAPRLLVADEIASGKLVLLWRDAGPDRSGYHIVHPIAAKPNPARNAVIAWILSEAGGTDDGHPPR</sequence>
<dbReference type="AlphaFoldDB" id="A0A9X2KFX2"/>